<feature type="region of interest" description="Disordered" evidence="1">
    <location>
        <begin position="170"/>
        <end position="198"/>
    </location>
</feature>
<evidence type="ECO:0000313" key="2">
    <source>
        <dbReference type="EMBL" id="CAI9091273.1"/>
    </source>
</evidence>
<dbReference type="EMBL" id="OX459118">
    <property type="protein sequence ID" value="CAI9091273.1"/>
    <property type="molecule type" value="Genomic_DNA"/>
</dbReference>
<protein>
    <submittedName>
        <fullName evidence="2">OLC1v1026248C1</fullName>
    </submittedName>
</protein>
<proteinExistence type="predicted"/>
<sequence>MADFNADNFMMMTIIPELPAPAAVEDSDSLHSIGQGDSFHFFSSDSSASHQNTEHSILNDASDFYMPSSIYDILDVPPSEDMLADQSYVPDFFIPNVPDYPPYHDISPGSVFYGFQSSIDSSDSESVSSGFIASVRNGSRAFVTASSDSSVEEGSLRRSSIPIATLGRRPFKKRGSRRSLSSISAPLPTQDDYPQTDSDADDFYMRARRAVSESDMPAPPHKPLNLQVLIMHQLQCLIAVAGPLEVVFLLDGEKRWMMLNLMSWTTLKLQKCQQIAEREVLKIHLPAWRDLERRELAMGWMRK</sequence>
<dbReference type="AlphaFoldDB" id="A0AAV1C9M4"/>
<dbReference type="Proteomes" id="UP001161247">
    <property type="component" value="Chromosome 1"/>
</dbReference>
<organism evidence="2 3">
    <name type="scientific">Oldenlandia corymbosa var. corymbosa</name>
    <dbReference type="NCBI Taxonomy" id="529605"/>
    <lineage>
        <taxon>Eukaryota</taxon>
        <taxon>Viridiplantae</taxon>
        <taxon>Streptophyta</taxon>
        <taxon>Embryophyta</taxon>
        <taxon>Tracheophyta</taxon>
        <taxon>Spermatophyta</taxon>
        <taxon>Magnoliopsida</taxon>
        <taxon>eudicotyledons</taxon>
        <taxon>Gunneridae</taxon>
        <taxon>Pentapetalae</taxon>
        <taxon>asterids</taxon>
        <taxon>lamiids</taxon>
        <taxon>Gentianales</taxon>
        <taxon>Rubiaceae</taxon>
        <taxon>Rubioideae</taxon>
        <taxon>Spermacoceae</taxon>
        <taxon>Hedyotis-Oldenlandia complex</taxon>
        <taxon>Oldenlandia</taxon>
    </lineage>
</organism>
<evidence type="ECO:0000313" key="3">
    <source>
        <dbReference type="Proteomes" id="UP001161247"/>
    </source>
</evidence>
<name>A0AAV1C9M4_OLDCO</name>
<evidence type="ECO:0000256" key="1">
    <source>
        <dbReference type="SAM" id="MobiDB-lite"/>
    </source>
</evidence>
<keyword evidence="3" id="KW-1185">Reference proteome</keyword>
<reference evidence="2" key="1">
    <citation type="submission" date="2023-03" db="EMBL/GenBank/DDBJ databases">
        <authorList>
            <person name="Julca I."/>
        </authorList>
    </citation>
    <scope>NUCLEOTIDE SEQUENCE</scope>
</reference>
<accession>A0AAV1C9M4</accession>
<gene>
    <name evidence="2" type="ORF">OLC1_LOCUS3239</name>
</gene>